<accession>E6QQH1</accession>
<organism evidence="1">
    <name type="scientific">mine drainage metagenome</name>
    <dbReference type="NCBI Taxonomy" id="410659"/>
    <lineage>
        <taxon>unclassified sequences</taxon>
        <taxon>metagenomes</taxon>
        <taxon>ecological metagenomes</taxon>
    </lineage>
</organism>
<evidence type="ECO:0000313" key="1">
    <source>
        <dbReference type="EMBL" id="CBI09492.1"/>
    </source>
</evidence>
<name>E6QQH1_9ZZZZ</name>
<dbReference type="AlphaFoldDB" id="E6QQH1"/>
<reference evidence="1" key="1">
    <citation type="submission" date="2009-10" db="EMBL/GenBank/DDBJ databases">
        <title>Diversity of trophic interactions inside an arsenic-rich microbial ecosystem.</title>
        <authorList>
            <person name="Bertin P.N."/>
            <person name="Heinrich-Salmeron A."/>
            <person name="Pelletier E."/>
            <person name="Goulhen-Chollet F."/>
            <person name="Arsene-Ploetze F."/>
            <person name="Gallien S."/>
            <person name="Calteau A."/>
            <person name="Vallenet D."/>
            <person name="Casiot C."/>
            <person name="Chane-Woon-Ming B."/>
            <person name="Giloteaux L."/>
            <person name="Barakat M."/>
            <person name="Bonnefoy V."/>
            <person name="Bruneel O."/>
            <person name="Chandler M."/>
            <person name="Cleiss J."/>
            <person name="Duran R."/>
            <person name="Elbaz-Poulichet F."/>
            <person name="Fonknechten N."/>
            <person name="Lauga B."/>
            <person name="Mornico D."/>
            <person name="Ortet P."/>
            <person name="Schaeffer C."/>
            <person name="Siguier P."/>
            <person name="Alexander Thil Smith A."/>
            <person name="Van Dorsselaer A."/>
            <person name="Weissenbach J."/>
            <person name="Medigue C."/>
            <person name="Le Paslier D."/>
        </authorList>
    </citation>
    <scope>NUCLEOTIDE SEQUENCE</scope>
</reference>
<comment type="caution">
    <text evidence="1">The sequence shown here is derived from an EMBL/GenBank/DDBJ whole genome shotgun (WGS) entry which is preliminary data.</text>
</comment>
<sequence length="73" mass="8565">MKQHSRHARFPLTLALSSQESAGQTQSRHASFMLEDGCFWPPNAVNGMNFFQYLSRSLLRMIENEKWFCPNTW</sequence>
<gene>
    <name evidence="1" type="ORF">CARN7_0221</name>
</gene>
<protein>
    <submittedName>
        <fullName evidence="1">Uncharacterized protein</fullName>
    </submittedName>
</protein>
<dbReference type="EMBL" id="CABR01000033">
    <property type="protein sequence ID" value="CBI09492.1"/>
    <property type="molecule type" value="Genomic_DNA"/>
</dbReference>
<proteinExistence type="predicted"/>